<gene>
    <name evidence="2" type="ORF">DAPPUDRAFT_107594</name>
</gene>
<dbReference type="AlphaFoldDB" id="E9GXN2"/>
<evidence type="ECO:0000256" key="1">
    <source>
        <dbReference type="SAM" id="MobiDB-lite"/>
    </source>
</evidence>
<reference evidence="2 3" key="1">
    <citation type="journal article" date="2011" name="Science">
        <title>The ecoresponsive genome of Daphnia pulex.</title>
        <authorList>
            <person name="Colbourne J.K."/>
            <person name="Pfrender M.E."/>
            <person name="Gilbert D."/>
            <person name="Thomas W.K."/>
            <person name="Tucker A."/>
            <person name="Oakley T.H."/>
            <person name="Tokishita S."/>
            <person name="Aerts A."/>
            <person name="Arnold G.J."/>
            <person name="Basu M.K."/>
            <person name="Bauer D.J."/>
            <person name="Caceres C.E."/>
            <person name="Carmel L."/>
            <person name="Casola C."/>
            <person name="Choi J.H."/>
            <person name="Detter J.C."/>
            <person name="Dong Q."/>
            <person name="Dusheyko S."/>
            <person name="Eads B.D."/>
            <person name="Frohlich T."/>
            <person name="Geiler-Samerotte K.A."/>
            <person name="Gerlach D."/>
            <person name="Hatcher P."/>
            <person name="Jogdeo S."/>
            <person name="Krijgsveld J."/>
            <person name="Kriventseva E.V."/>
            <person name="Kultz D."/>
            <person name="Laforsch C."/>
            <person name="Lindquist E."/>
            <person name="Lopez J."/>
            <person name="Manak J.R."/>
            <person name="Muller J."/>
            <person name="Pangilinan J."/>
            <person name="Patwardhan R.P."/>
            <person name="Pitluck S."/>
            <person name="Pritham E.J."/>
            <person name="Rechtsteiner A."/>
            <person name="Rho M."/>
            <person name="Rogozin I.B."/>
            <person name="Sakarya O."/>
            <person name="Salamov A."/>
            <person name="Schaack S."/>
            <person name="Shapiro H."/>
            <person name="Shiga Y."/>
            <person name="Skalitzky C."/>
            <person name="Smith Z."/>
            <person name="Souvorov A."/>
            <person name="Sung W."/>
            <person name="Tang Z."/>
            <person name="Tsuchiya D."/>
            <person name="Tu H."/>
            <person name="Vos H."/>
            <person name="Wang M."/>
            <person name="Wolf Y.I."/>
            <person name="Yamagata H."/>
            <person name="Yamada T."/>
            <person name="Ye Y."/>
            <person name="Shaw J.R."/>
            <person name="Andrews J."/>
            <person name="Crease T.J."/>
            <person name="Tang H."/>
            <person name="Lucas S.M."/>
            <person name="Robertson H.M."/>
            <person name="Bork P."/>
            <person name="Koonin E.V."/>
            <person name="Zdobnov E.M."/>
            <person name="Grigoriev I.V."/>
            <person name="Lynch M."/>
            <person name="Boore J.L."/>
        </authorList>
    </citation>
    <scope>NUCLEOTIDE SEQUENCE [LARGE SCALE GENOMIC DNA]</scope>
</reference>
<keyword evidence="3" id="KW-1185">Reference proteome</keyword>
<feature type="region of interest" description="Disordered" evidence="1">
    <location>
        <begin position="66"/>
        <end position="87"/>
    </location>
</feature>
<accession>E9GXN2</accession>
<dbReference type="KEGG" id="dpx:DAPPUDRAFT_107594"/>
<proteinExistence type="predicted"/>
<protein>
    <submittedName>
        <fullName evidence="2">Uncharacterized protein</fullName>
    </submittedName>
</protein>
<organism evidence="2 3">
    <name type="scientific">Daphnia pulex</name>
    <name type="common">Water flea</name>
    <dbReference type="NCBI Taxonomy" id="6669"/>
    <lineage>
        <taxon>Eukaryota</taxon>
        <taxon>Metazoa</taxon>
        <taxon>Ecdysozoa</taxon>
        <taxon>Arthropoda</taxon>
        <taxon>Crustacea</taxon>
        <taxon>Branchiopoda</taxon>
        <taxon>Diplostraca</taxon>
        <taxon>Cladocera</taxon>
        <taxon>Anomopoda</taxon>
        <taxon>Daphniidae</taxon>
        <taxon>Daphnia</taxon>
    </lineage>
</organism>
<dbReference type="InParanoid" id="E9GXN2"/>
<name>E9GXN2_DAPPU</name>
<evidence type="ECO:0000313" key="2">
    <source>
        <dbReference type="EMBL" id="EFX75785.1"/>
    </source>
</evidence>
<dbReference type="Proteomes" id="UP000000305">
    <property type="component" value="Unassembled WGS sequence"/>
</dbReference>
<feature type="compositionally biased region" description="Low complexity" evidence="1">
    <location>
        <begin position="15"/>
        <end position="31"/>
    </location>
</feature>
<sequence>MDRRPTSLPTRGHASFSPSSSSVDRSNNDPVTNGPSGGKRTSLSVLSPFDEAEEWSKILEILNSCNSGLDPADDGTGGGDGGSDDSHLLGAVQREFQNRLADGGVADRLWRLTVDVVFFGKFPPPSECP</sequence>
<feature type="region of interest" description="Disordered" evidence="1">
    <location>
        <begin position="1"/>
        <end position="45"/>
    </location>
</feature>
<dbReference type="EMBL" id="GL732573">
    <property type="protein sequence ID" value="EFX75785.1"/>
    <property type="molecule type" value="Genomic_DNA"/>
</dbReference>
<evidence type="ECO:0000313" key="3">
    <source>
        <dbReference type="Proteomes" id="UP000000305"/>
    </source>
</evidence>
<dbReference type="HOGENOM" id="CLU_1950959_0_0_1"/>